<accession>A0A9X3EWP6</accession>
<proteinExistence type="inferred from homology"/>
<dbReference type="InterPro" id="IPR006533">
    <property type="entry name" value="T6SS_Vgr_RhsGE"/>
</dbReference>
<dbReference type="Gene3D" id="2.40.50.230">
    <property type="entry name" value="Gp5 N-terminal domain"/>
    <property type="match status" value="1"/>
</dbReference>
<evidence type="ECO:0000256" key="2">
    <source>
        <dbReference type="ARBA" id="ARBA00005558"/>
    </source>
</evidence>
<comment type="subcellular location">
    <subcellularLocation>
        <location evidence="1">Secreted</location>
    </subcellularLocation>
</comment>
<evidence type="ECO:0000259" key="5">
    <source>
        <dbReference type="Pfam" id="PF04717"/>
    </source>
</evidence>
<dbReference type="SUPFAM" id="SSF69255">
    <property type="entry name" value="gp5 N-terminal domain-like"/>
    <property type="match status" value="1"/>
</dbReference>
<dbReference type="Pfam" id="PF22178">
    <property type="entry name" value="Gp5_trimer_C"/>
    <property type="match status" value="1"/>
</dbReference>
<keyword evidence="8" id="KW-1185">Reference proteome</keyword>
<organism evidence="7 8">
    <name type="scientific">Nannocystis pusilla</name>
    <dbReference type="NCBI Taxonomy" id="889268"/>
    <lineage>
        <taxon>Bacteria</taxon>
        <taxon>Pseudomonadati</taxon>
        <taxon>Myxococcota</taxon>
        <taxon>Polyangia</taxon>
        <taxon>Nannocystales</taxon>
        <taxon>Nannocystaceae</taxon>
        <taxon>Nannocystis</taxon>
    </lineage>
</organism>
<dbReference type="InterPro" id="IPR050708">
    <property type="entry name" value="T6SS_VgrG/RHS"/>
</dbReference>
<name>A0A9X3EWP6_9BACT</name>
<dbReference type="Gene3D" id="3.55.50.10">
    <property type="entry name" value="Baseplate protein-like domains"/>
    <property type="match status" value="1"/>
</dbReference>
<dbReference type="PANTHER" id="PTHR32305">
    <property type="match status" value="1"/>
</dbReference>
<evidence type="ECO:0000259" key="6">
    <source>
        <dbReference type="Pfam" id="PF22178"/>
    </source>
</evidence>
<dbReference type="InterPro" id="IPR037026">
    <property type="entry name" value="Vgr_OB-fold_dom_sf"/>
</dbReference>
<evidence type="ECO:0000313" key="7">
    <source>
        <dbReference type="EMBL" id="MCY1011734.1"/>
    </source>
</evidence>
<dbReference type="EMBL" id="JAPNKE010000002">
    <property type="protein sequence ID" value="MCY1011734.1"/>
    <property type="molecule type" value="Genomic_DNA"/>
</dbReference>
<dbReference type="InterPro" id="IPR006531">
    <property type="entry name" value="Gp5/Vgr_OB"/>
</dbReference>
<dbReference type="Gene3D" id="4.10.220.110">
    <property type="match status" value="1"/>
</dbReference>
<sequence>MLLLNPDPQATLGSEPLPPAEFHFTCEEASAAEWHVRRFTLREALCEPYSLAIDLLTASVDLDVAALLGARCTLELCRGVDGRLVHGLVTQARTLGVFSGRLALRLEVAPALQLLSQQTDTRFWQDRTAPQILREVLAPALRDLGGGLDMRVEEAAFRPREYCVQYRESDLEFAARLMHEEGLVWFFTHAADRPGETLVILDSTTRAQELEHPLRAVPYVARHTGVARCQSLAAFDWHGRLTTTAVEQRDWNWRDVESAPYHRVDDGRDARGRVRAHHHHDEHRLQHDDGRARARRELEAHRAGAELGLAESDVLEMLPGHTITLHGLPRPQLDGDHLIVRVHHRGDAPEHDQFAGGAAEPRYVNTFECVRADRPWRALQAPPRPRVYGPHTAIVVGPPREEIHTDEHGRIKVRFHWDRRSPPDDTASCWIRVAQASAGSGWGAMSIPRVGMEVLVEFIDGDPDRPLVTGCVYNSINRPPHALPDHKTRTTFKSDSSPDGEGFNELRVEDARGREEIFVHAQRNLREVVRHDHESVIGRDQHVEITGVQEVRVGRRQSIEVDGHRLVNVNHGDLIQEVLNGRCATIVRGRHQVVVTHGDDVVNVHRGGHTTAAELDVDLSSRIGRMHLASSGQMVLRSHDSLLSLIGETRAELVARKETLALRGHTDVTMSSKTTKVEISAPNEVCVTSPQLVDISGGTIRLSALEKIVLSVGATSITLDPAGVTISGPRITSAAVGIHEITGALIKIN</sequence>
<dbReference type="Pfam" id="PF05954">
    <property type="entry name" value="Phage_GPD"/>
    <property type="match status" value="1"/>
</dbReference>
<gene>
    <name evidence="7" type="primary">tssI</name>
    <name evidence="7" type="ORF">OV079_40520</name>
</gene>
<comment type="similarity">
    <text evidence="2">Belongs to the VgrG protein family.</text>
</comment>
<dbReference type="InterPro" id="IPR054030">
    <property type="entry name" value="Gp5_Vgr_C"/>
</dbReference>
<dbReference type="Gene3D" id="2.30.110.50">
    <property type="match status" value="1"/>
</dbReference>
<dbReference type="GO" id="GO:0005576">
    <property type="term" value="C:extracellular region"/>
    <property type="evidence" value="ECO:0007669"/>
    <property type="project" value="UniProtKB-SubCell"/>
</dbReference>
<evidence type="ECO:0000256" key="1">
    <source>
        <dbReference type="ARBA" id="ARBA00004613"/>
    </source>
</evidence>
<dbReference type="AlphaFoldDB" id="A0A9X3EWP6"/>
<dbReference type="NCBIfam" id="TIGR01646">
    <property type="entry name" value="vgr_GE"/>
    <property type="match status" value="1"/>
</dbReference>
<feature type="domain" description="Gp5/Type VI secretion system Vgr protein OB-fold" evidence="5">
    <location>
        <begin position="405"/>
        <end position="473"/>
    </location>
</feature>
<feature type="region of interest" description="Disordered" evidence="4">
    <location>
        <begin position="482"/>
        <end position="503"/>
    </location>
</feature>
<dbReference type="SUPFAM" id="SSF69279">
    <property type="entry name" value="Phage tail proteins"/>
    <property type="match status" value="2"/>
</dbReference>
<comment type="caution">
    <text evidence="7">The sequence shown here is derived from an EMBL/GenBank/DDBJ whole genome shotgun (WGS) entry which is preliminary data.</text>
</comment>
<evidence type="ECO:0000256" key="3">
    <source>
        <dbReference type="ARBA" id="ARBA00022525"/>
    </source>
</evidence>
<reference evidence="7" key="1">
    <citation type="submission" date="2022-11" db="EMBL/GenBank/DDBJ databases">
        <title>Minimal conservation of predation-associated metabolite biosynthetic gene clusters underscores biosynthetic potential of Myxococcota including descriptions for ten novel species: Archangium lansinium sp. nov., Myxococcus landrumus sp. nov., Nannocystis bai.</title>
        <authorList>
            <person name="Ahearne A."/>
            <person name="Stevens C."/>
            <person name="Phillips K."/>
        </authorList>
    </citation>
    <scope>NUCLEOTIDE SEQUENCE</scope>
    <source>
        <strain evidence="7">Na p29</strain>
    </source>
</reference>
<dbReference type="PANTHER" id="PTHR32305:SF15">
    <property type="entry name" value="PROTEIN RHSA-RELATED"/>
    <property type="match status" value="1"/>
</dbReference>
<evidence type="ECO:0000256" key="4">
    <source>
        <dbReference type="SAM" id="MobiDB-lite"/>
    </source>
</evidence>
<protein>
    <submittedName>
        <fullName evidence="7">Type VI secretion system tip protein TssI/VgrG</fullName>
    </submittedName>
</protein>
<dbReference type="RefSeq" id="WP_267775035.1">
    <property type="nucleotide sequence ID" value="NZ_JAPNKE010000002.1"/>
</dbReference>
<keyword evidence="3" id="KW-0964">Secreted</keyword>
<feature type="domain" description="Gp5/Type VI secretion system Vgr C-terminal trimerisation" evidence="6">
    <location>
        <begin position="490"/>
        <end position="586"/>
    </location>
</feature>
<dbReference type="SUPFAM" id="SSF69349">
    <property type="entry name" value="Phage fibre proteins"/>
    <property type="match status" value="1"/>
</dbReference>
<dbReference type="NCBIfam" id="TIGR03361">
    <property type="entry name" value="VI_Rhs_Vgr"/>
    <property type="match status" value="1"/>
</dbReference>
<dbReference type="Pfam" id="PF04717">
    <property type="entry name" value="Phage_base_V"/>
    <property type="match status" value="1"/>
</dbReference>
<dbReference type="InterPro" id="IPR017847">
    <property type="entry name" value="T6SS_RhsGE_Vgr_subset"/>
</dbReference>
<dbReference type="Proteomes" id="UP001150924">
    <property type="component" value="Unassembled WGS sequence"/>
</dbReference>
<evidence type="ECO:0000313" key="8">
    <source>
        <dbReference type="Proteomes" id="UP001150924"/>
    </source>
</evidence>